<sequence>MRGFLAIFLRLLLLACTLVFPAVFLWSFHASIAWIIVGSFVWWCFSLTIYTLVSRFKGSVRVNEDGTRLRTHAYPDRGLRTGYLDEDDFKVQDDPSQNGYRVDMVKVPQGIPPAPQPSARDAPPSLYTQDITSNSSWRTTV</sequence>
<keyword evidence="4" id="KW-1185">Reference proteome</keyword>
<feature type="region of interest" description="Disordered" evidence="1">
    <location>
        <begin position="109"/>
        <end position="141"/>
    </location>
</feature>
<name>A0A4P9Y3Z6_9FUNG</name>
<keyword evidence="2" id="KW-1133">Transmembrane helix</keyword>
<evidence type="ECO:0000313" key="3">
    <source>
        <dbReference type="EMBL" id="RKP13688.1"/>
    </source>
</evidence>
<feature type="compositionally biased region" description="Polar residues" evidence="1">
    <location>
        <begin position="126"/>
        <end position="141"/>
    </location>
</feature>
<proteinExistence type="predicted"/>
<keyword evidence="2" id="KW-0812">Transmembrane</keyword>
<evidence type="ECO:0000256" key="1">
    <source>
        <dbReference type="SAM" id="MobiDB-lite"/>
    </source>
</evidence>
<dbReference type="AlphaFoldDB" id="A0A4P9Y3Z6"/>
<protein>
    <submittedName>
        <fullName evidence="3">Uncharacterized protein</fullName>
    </submittedName>
</protein>
<evidence type="ECO:0000313" key="4">
    <source>
        <dbReference type="Proteomes" id="UP000267251"/>
    </source>
</evidence>
<keyword evidence="2" id="KW-0472">Membrane</keyword>
<dbReference type="EMBL" id="KZ987964">
    <property type="protein sequence ID" value="RKP13688.1"/>
    <property type="molecule type" value="Genomic_DNA"/>
</dbReference>
<accession>A0A4P9Y3Z6</accession>
<evidence type="ECO:0000256" key="2">
    <source>
        <dbReference type="SAM" id="Phobius"/>
    </source>
</evidence>
<organism evidence="3 4">
    <name type="scientific">Piptocephalis cylindrospora</name>
    <dbReference type="NCBI Taxonomy" id="1907219"/>
    <lineage>
        <taxon>Eukaryota</taxon>
        <taxon>Fungi</taxon>
        <taxon>Fungi incertae sedis</taxon>
        <taxon>Zoopagomycota</taxon>
        <taxon>Zoopagomycotina</taxon>
        <taxon>Zoopagomycetes</taxon>
        <taxon>Zoopagales</taxon>
        <taxon>Piptocephalidaceae</taxon>
        <taxon>Piptocephalis</taxon>
    </lineage>
</organism>
<gene>
    <name evidence="3" type="ORF">BJ684DRAFT_19845</name>
</gene>
<reference evidence="4" key="1">
    <citation type="journal article" date="2018" name="Nat. Microbiol.">
        <title>Leveraging single-cell genomics to expand the fungal tree of life.</title>
        <authorList>
            <person name="Ahrendt S.R."/>
            <person name="Quandt C.A."/>
            <person name="Ciobanu D."/>
            <person name="Clum A."/>
            <person name="Salamov A."/>
            <person name="Andreopoulos B."/>
            <person name="Cheng J.F."/>
            <person name="Woyke T."/>
            <person name="Pelin A."/>
            <person name="Henrissat B."/>
            <person name="Reynolds N.K."/>
            <person name="Benny G.L."/>
            <person name="Smith M.E."/>
            <person name="James T.Y."/>
            <person name="Grigoriev I.V."/>
        </authorList>
    </citation>
    <scope>NUCLEOTIDE SEQUENCE [LARGE SCALE GENOMIC DNA]</scope>
</reference>
<feature type="transmembrane region" description="Helical" evidence="2">
    <location>
        <begin position="31"/>
        <end position="53"/>
    </location>
</feature>
<dbReference type="Proteomes" id="UP000267251">
    <property type="component" value="Unassembled WGS sequence"/>
</dbReference>